<proteinExistence type="predicted"/>
<dbReference type="PANTHER" id="PTHR35352">
    <property type="entry name" value="COILED-COIL DOMAIN-CONTAINING PROTEIN 150"/>
    <property type="match status" value="1"/>
</dbReference>
<evidence type="ECO:0000256" key="1">
    <source>
        <dbReference type="SAM" id="Coils"/>
    </source>
</evidence>
<dbReference type="EMBL" id="CAUEEQ010024628">
    <property type="protein sequence ID" value="CAJ0945987.1"/>
    <property type="molecule type" value="Genomic_DNA"/>
</dbReference>
<dbReference type="InterPro" id="IPR038807">
    <property type="entry name" value="CCDC150"/>
</dbReference>
<evidence type="ECO:0000313" key="4">
    <source>
        <dbReference type="Proteomes" id="UP001176940"/>
    </source>
</evidence>
<evidence type="ECO:0000313" key="3">
    <source>
        <dbReference type="EMBL" id="CAJ0945987.1"/>
    </source>
</evidence>
<dbReference type="PANTHER" id="PTHR35352:SF1">
    <property type="entry name" value="COILED-COIL DOMAIN-CONTAINING PROTEIN 150"/>
    <property type="match status" value="1"/>
</dbReference>
<comment type="caution">
    <text evidence="3">The sequence shown here is derived from an EMBL/GenBank/DDBJ whole genome shotgun (WGS) entry which is preliminary data.</text>
</comment>
<evidence type="ECO:0000256" key="2">
    <source>
        <dbReference type="SAM" id="MobiDB-lite"/>
    </source>
</evidence>
<feature type="compositionally biased region" description="Basic and acidic residues" evidence="2">
    <location>
        <begin position="146"/>
        <end position="159"/>
    </location>
</feature>
<feature type="coiled-coil region" evidence="1">
    <location>
        <begin position="176"/>
        <end position="266"/>
    </location>
</feature>
<keyword evidence="1" id="KW-0175">Coiled coil</keyword>
<organism evidence="3 4">
    <name type="scientific">Ranitomeya imitator</name>
    <name type="common">mimic poison frog</name>
    <dbReference type="NCBI Taxonomy" id="111125"/>
    <lineage>
        <taxon>Eukaryota</taxon>
        <taxon>Metazoa</taxon>
        <taxon>Chordata</taxon>
        <taxon>Craniata</taxon>
        <taxon>Vertebrata</taxon>
        <taxon>Euteleostomi</taxon>
        <taxon>Amphibia</taxon>
        <taxon>Batrachia</taxon>
        <taxon>Anura</taxon>
        <taxon>Neobatrachia</taxon>
        <taxon>Hyloidea</taxon>
        <taxon>Dendrobatidae</taxon>
        <taxon>Dendrobatinae</taxon>
        <taxon>Ranitomeya</taxon>
    </lineage>
</organism>
<sequence length="366" mass="41847">MLLTLMSAAQTNQTPEASIRDSAQDLVTLKKALDSVTAKSTELSRTNRELRNRESMLEKETLHQKDLIHNLKIQLKSHIESQGVRKQSERIQAYFVCPVEGRAKYCSAQAPGLFDLSGACALQYFVLPSTGQTKYACAGAVAEDQKRTSWNEDGRRRSGPETPIRPDQQRDRPWDLEAELKRMKNMKESYEKNNNEQCKRIQEFMTEVDHMRKEINAAASQDAKEPNVQSQLEEEVTYRQKLEQRCKELESRVQKLQQVKSDTEISLRAANEGSEQLCLEPGHVFTLASQLWEAELARLCLELETKRAESLCEGTAQAGQLVKAEHRLLGWIVTSKNLIEKRLQRFVCTKLQESLVAMNYCGFMYD</sequence>
<name>A0ABN9LQT0_9NEOB</name>
<feature type="region of interest" description="Disordered" evidence="2">
    <location>
        <begin position="146"/>
        <end position="173"/>
    </location>
</feature>
<gene>
    <name evidence="3" type="ORF">RIMI_LOCUS11075902</name>
</gene>
<dbReference type="Proteomes" id="UP001176940">
    <property type="component" value="Unassembled WGS sequence"/>
</dbReference>
<keyword evidence="4" id="KW-1185">Reference proteome</keyword>
<protein>
    <submittedName>
        <fullName evidence="3">Uncharacterized protein</fullName>
    </submittedName>
</protein>
<accession>A0ABN9LQT0</accession>
<reference evidence="3" key="1">
    <citation type="submission" date="2023-07" db="EMBL/GenBank/DDBJ databases">
        <authorList>
            <person name="Stuckert A."/>
        </authorList>
    </citation>
    <scope>NUCLEOTIDE SEQUENCE</scope>
</reference>
<feature type="coiled-coil region" evidence="1">
    <location>
        <begin position="33"/>
        <end position="60"/>
    </location>
</feature>